<evidence type="ECO:0000256" key="7">
    <source>
        <dbReference type="SAM" id="MobiDB-lite"/>
    </source>
</evidence>
<dbReference type="Pfam" id="PF22591">
    <property type="entry name" value="eIF3a_PCI_TPR-like"/>
    <property type="match status" value="2"/>
</dbReference>
<keyword evidence="3 6" id="KW-0396">Initiation factor</keyword>
<dbReference type="GO" id="GO:0071541">
    <property type="term" value="C:eukaryotic translation initiation factor 3 complex, eIF3m"/>
    <property type="evidence" value="ECO:0007669"/>
    <property type="project" value="TreeGrafter"/>
</dbReference>
<evidence type="ECO:0000256" key="1">
    <source>
        <dbReference type="ARBA" id="ARBA00004496"/>
    </source>
</evidence>
<protein>
    <recommendedName>
        <fullName evidence="6">Eukaryotic translation initiation factor 3 subunit A</fullName>
        <shortName evidence="6">eIF3a</shortName>
    </recommendedName>
    <alternativeName>
        <fullName evidence="6">Eukaryotic translation initiation factor 3 subunit 10</fullName>
    </alternativeName>
</protein>
<dbReference type="SMART" id="SM00088">
    <property type="entry name" value="PINT"/>
    <property type="match status" value="1"/>
</dbReference>
<dbReference type="GO" id="GO:0003743">
    <property type="term" value="F:translation initiation factor activity"/>
    <property type="evidence" value="ECO:0007669"/>
    <property type="project" value="UniProtKB-UniRule"/>
</dbReference>
<dbReference type="FunFam" id="4.10.860.10:FF:000001">
    <property type="entry name" value="Eukaryotic translation initiation factor 3 subunit A"/>
    <property type="match status" value="1"/>
</dbReference>
<evidence type="ECO:0000256" key="4">
    <source>
        <dbReference type="ARBA" id="ARBA00022884"/>
    </source>
</evidence>
<reference evidence="9 10" key="1">
    <citation type="submission" date="2016-10" db="EMBL/GenBank/DDBJ databases">
        <authorList>
            <person name="Cai Z."/>
        </authorList>
    </citation>
    <scope>NUCLEOTIDE SEQUENCE [LARGE SCALE GENOMIC DNA]</scope>
</reference>
<sequence>MSRFQHRGGFARPENALKRADELQLVGQKLSALQQLHDVVTSKKHRTWSKTYEEIMFKLIDLCVEMKKRNHAKEALMQYRNMCQQVNINSLEEVIKYYLNKATEKAEEARQQAESKALDAVEDLEEDAKPEDLMLSYVSGDKSKDRTDRELVTPWFRFLWESYRSVLEILRTNPKLEALYAMTAVRAFGFCLTYKRNAEFRRLCDILRQHLANMNKYREQRDITQPEPLNLFLACMLTYCCLPAAAAASANMCSRYREQRDITQPESLNLFLETRFEQLKTACELGMWAEAFRSVEDIQALIALGKRQPKQQMMATYYSRLTQIFAVSQSYLYHAYAWLKLFNFSRSFNKNLTSSDTQMMATSVVLATLSILPYERQLFGRVDEPSHEQEKERTIRMANILGFSVDKRVDFRSILTRSALVSSINSMNLLALVPPEVRSAYELLTSEFNPLELCKKLDPLLASLEAISSPMSAASPVKDLAMAQYVASLKRAAVLRALKQLSEVYSTMNIAELAKLVPFMPFGDVEAVVVDAVKYDYLQMRVDHRNGTLHFGSQQLESDKVRSHLSLLAKRLAKAAAMTDPAPAPAAEQQRAAVLALCRENISKEHSRLLARKQVIEKRKEQAEAAMMEAEREEERKRVAAAREQEMLEERRRREEAARREKERLERELEEQEMEEARQLLEQTRRKGKAGALVKDGDKLDRKALMQEALSERLKEAQELERKLARLAKNMDHLERARREEEAPLLEAAYQARLQDDKAFHEQQQQQQAEAHRLAWEVDIQEKQRLVRMGEDKSSFAALIISRRAEEFEGLRKQRERLLAERRAARKVKREIDRRQEFVKRSRAQVEAKMAEIEEQRRAAEEERKKAEREEQRRKAEEAAAKQRAREEEIERKLKEEKEAILAGRTAPAAPAAAAAGGGGGNRFIPPALRKKMEAEAAAAGGGAPAAAAASAAPAADWRSERPAAAAAAAAPRPAAAEEDRWGRRDSAAPAAAAGGSSSSGGGGKFVPAFRRGQAGDEPGAAAAAPRSEERREERRDRDEPPRSGGGGYVPPSRRGAAGGGGSKW</sequence>
<accession>A0A383WBK9</accession>
<feature type="compositionally biased region" description="Basic and acidic residues" evidence="7">
    <location>
        <begin position="839"/>
        <end position="900"/>
    </location>
</feature>
<feature type="compositionally biased region" description="Low complexity" evidence="7">
    <location>
        <begin position="1016"/>
        <end position="1026"/>
    </location>
</feature>
<dbReference type="GO" id="GO:0001732">
    <property type="term" value="P:formation of cytoplasmic translation initiation complex"/>
    <property type="evidence" value="ECO:0007669"/>
    <property type="project" value="UniProtKB-UniRule"/>
</dbReference>
<feature type="domain" description="PCI" evidence="8">
    <location>
        <begin position="357"/>
        <end position="556"/>
    </location>
</feature>
<evidence type="ECO:0000256" key="5">
    <source>
        <dbReference type="ARBA" id="ARBA00022917"/>
    </source>
</evidence>
<evidence type="ECO:0000256" key="6">
    <source>
        <dbReference type="HAMAP-Rule" id="MF_03000"/>
    </source>
</evidence>
<proteinExistence type="inferred from homology"/>
<comment type="function">
    <text evidence="6">RNA-binding component of the eukaryotic translation initiation factor 3 (eIF-3) complex, which is involved in protein synthesis of a specialized repertoire of mRNAs and, together with other initiation factors, stimulates binding of mRNA and methionyl-tRNAi to the 40S ribosome. The eIF-3 complex specifically targets and initiates translation of a subset of mRNAs involved in cell proliferation.</text>
</comment>
<dbReference type="Pfam" id="PF01399">
    <property type="entry name" value="PCI"/>
    <property type="match status" value="1"/>
</dbReference>
<dbReference type="EMBL" id="FNXT01001218">
    <property type="protein sequence ID" value="SZX74600.1"/>
    <property type="molecule type" value="Genomic_DNA"/>
</dbReference>
<dbReference type="InterPro" id="IPR054711">
    <property type="entry name" value="eIF3a_PCI_TPR-like"/>
</dbReference>
<dbReference type="GO" id="GO:0016282">
    <property type="term" value="C:eukaryotic 43S preinitiation complex"/>
    <property type="evidence" value="ECO:0007669"/>
    <property type="project" value="UniProtKB-UniRule"/>
</dbReference>
<dbReference type="GO" id="GO:0071540">
    <property type="term" value="C:eukaryotic translation initiation factor 3 complex, eIF3e"/>
    <property type="evidence" value="ECO:0007669"/>
    <property type="project" value="TreeGrafter"/>
</dbReference>
<evidence type="ECO:0000259" key="8">
    <source>
        <dbReference type="PROSITE" id="PS50250"/>
    </source>
</evidence>
<keyword evidence="5 6" id="KW-0648">Protein biosynthesis</keyword>
<keyword evidence="4 6" id="KW-0694">RNA-binding</keyword>
<dbReference type="PROSITE" id="PS50250">
    <property type="entry name" value="PCI"/>
    <property type="match status" value="1"/>
</dbReference>
<dbReference type="InterPro" id="IPR000717">
    <property type="entry name" value="PCI_dom"/>
</dbReference>
<evidence type="ECO:0000256" key="2">
    <source>
        <dbReference type="ARBA" id="ARBA00022490"/>
    </source>
</evidence>
<comment type="subunit">
    <text evidence="6">Component of the eukaryotic translation initiation factor 3 (eIF-3) complex.</text>
</comment>
<dbReference type="Proteomes" id="UP000256970">
    <property type="component" value="Unassembled WGS sequence"/>
</dbReference>
<dbReference type="InterPro" id="IPR036390">
    <property type="entry name" value="WH_DNA-bd_sf"/>
</dbReference>
<feature type="compositionally biased region" description="Basic and acidic residues" evidence="7">
    <location>
        <begin position="976"/>
        <end position="987"/>
    </location>
</feature>
<keyword evidence="6" id="KW-0175">Coiled coil</keyword>
<feature type="compositionally biased region" description="Low complexity" evidence="7">
    <location>
        <begin position="945"/>
        <end position="975"/>
    </location>
</feature>
<dbReference type="GO" id="GO:0043614">
    <property type="term" value="C:multi-eIF complex"/>
    <property type="evidence" value="ECO:0007669"/>
    <property type="project" value="TreeGrafter"/>
</dbReference>
<dbReference type="STRING" id="3088.A0A383WBK9"/>
<dbReference type="Gene3D" id="4.10.860.10">
    <property type="entry name" value="UVR domain"/>
    <property type="match status" value="1"/>
</dbReference>
<name>A0A383WBK9_TETOB</name>
<dbReference type="SUPFAM" id="SSF46785">
    <property type="entry name" value="Winged helix' DNA-binding domain"/>
    <property type="match status" value="1"/>
</dbReference>
<organism evidence="9 10">
    <name type="scientific">Tetradesmus obliquus</name>
    <name type="common">Green alga</name>
    <name type="synonym">Acutodesmus obliquus</name>
    <dbReference type="NCBI Taxonomy" id="3088"/>
    <lineage>
        <taxon>Eukaryota</taxon>
        <taxon>Viridiplantae</taxon>
        <taxon>Chlorophyta</taxon>
        <taxon>core chlorophytes</taxon>
        <taxon>Chlorophyceae</taxon>
        <taxon>CS clade</taxon>
        <taxon>Sphaeropleales</taxon>
        <taxon>Scenedesmaceae</taxon>
        <taxon>Tetradesmus</taxon>
    </lineage>
</organism>
<dbReference type="GO" id="GO:0033290">
    <property type="term" value="C:eukaryotic 48S preinitiation complex"/>
    <property type="evidence" value="ECO:0007669"/>
    <property type="project" value="UniProtKB-UniRule"/>
</dbReference>
<feature type="coiled-coil region" evidence="6">
    <location>
        <begin position="606"/>
        <end position="740"/>
    </location>
</feature>
<feature type="compositionally biased region" description="Basic and acidic residues" evidence="7">
    <location>
        <begin position="1027"/>
        <end position="1042"/>
    </location>
</feature>
<dbReference type="GO" id="GO:0003729">
    <property type="term" value="F:mRNA binding"/>
    <property type="evidence" value="ECO:0007669"/>
    <property type="project" value="TreeGrafter"/>
</dbReference>
<comment type="subcellular location">
    <subcellularLocation>
        <location evidence="1 6">Cytoplasm</location>
    </subcellularLocation>
</comment>
<dbReference type="InterPro" id="IPR027512">
    <property type="entry name" value="EIF3A"/>
</dbReference>
<dbReference type="Gene3D" id="1.25.40.860">
    <property type="match status" value="2"/>
</dbReference>
<evidence type="ECO:0000313" key="10">
    <source>
        <dbReference type="Proteomes" id="UP000256970"/>
    </source>
</evidence>
<feature type="compositionally biased region" description="Low complexity" evidence="7">
    <location>
        <begin position="901"/>
        <end position="915"/>
    </location>
</feature>
<dbReference type="PANTHER" id="PTHR14005">
    <property type="entry name" value="EUKARYOTIC TRANSLATION INITIATION FACTOR 3, THETA SUBUNIT"/>
    <property type="match status" value="1"/>
</dbReference>
<evidence type="ECO:0000256" key="3">
    <source>
        <dbReference type="ARBA" id="ARBA00022540"/>
    </source>
</evidence>
<keyword evidence="2 6" id="KW-0963">Cytoplasm</keyword>
<dbReference type="GO" id="GO:0002188">
    <property type="term" value="P:translation reinitiation"/>
    <property type="evidence" value="ECO:0007669"/>
    <property type="project" value="TreeGrafter"/>
</dbReference>
<dbReference type="HAMAP" id="MF_03000">
    <property type="entry name" value="eIF3a"/>
    <property type="match status" value="1"/>
</dbReference>
<gene>
    <name evidence="9" type="ORF">BQ4739_LOCUS14926</name>
</gene>
<dbReference type="AlphaFoldDB" id="A0A383WBK9"/>
<evidence type="ECO:0000313" key="9">
    <source>
        <dbReference type="EMBL" id="SZX74600.1"/>
    </source>
</evidence>
<comment type="similarity">
    <text evidence="6">Belongs to the eIF-3 subunit A family.</text>
</comment>
<feature type="region of interest" description="Disordered" evidence="7">
    <location>
        <begin position="839"/>
        <end position="1065"/>
    </location>
</feature>
<feature type="compositionally biased region" description="Low complexity" evidence="7">
    <location>
        <begin position="988"/>
        <end position="997"/>
    </location>
</feature>
<keyword evidence="10" id="KW-1185">Reference proteome</keyword>
<dbReference type="PANTHER" id="PTHR14005:SF0">
    <property type="entry name" value="EUKARYOTIC TRANSLATION INITIATION FACTOR 3 SUBUNIT A"/>
    <property type="match status" value="1"/>
</dbReference>